<dbReference type="Gene3D" id="1.20.1250.20">
    <property type="entry name" value="MFS general substrate transporter like domains"/>
    <property type="match status" value="2"/>
</dbReference>
<comment type="caution">
    <text evidence="9">The sequence shown here is derived from an EMBL/GenBank/DDBJ whole genome shotgun (WGS) entry which is preliminary data.</text>
</comment>
<protein>
    <submittedName>
        <fullName evidence="9">Major facilitator superfamily protein</fullName>
    </submittedName>
</protein>
<dbReference type="InterPro" id="IPR050171">
    <property type="entry name" value="MFS_Transporters"/>
</dbReference>
<feature type="transmembrane region" description="Helical" evidence="7">
    <location>
        <begin position="93"/>
        <end position="113"/>
    </location>
</feature>
<comment type="subcellular location">
    <subcellularLocation>
        <location evidence="1">Cell membrane</location>
        <topology evidence="1">Multi-pass membrane protein</topology>
    </subcellularLocation>
</comment>
<organism evidence="9 10">
    <name type="scientific">Paucilactobacillus hokkaidonensis</name>
    <dbReference type="NCBI Taxonomy" id="1193095"/>
    <lineage>
        <taxon>Bacteria</taxon>
        <taxon>Bacillati</taxon>
        <taxon>Bacillota</taxon>
        <taxon>Bacilli</taxon>
        <taxon>Lactobacillales</taxon>
        <taxon>Lactobacillaceae</taxon>
        <taxon>Paucilactobacillus</taxon>
    </lineage>
</organism>
<feature type="transmembrane region" description="Helical" evidence="7">
    <location>
        <begin position="363"/>
        <end position="385"/>
    </location>
</feature>
<gene>
    <name evidence="9" type="ORF">IV59_GL000571</name>
</gene>
<dbReference type="SUPFAM" id="SSF103473">
    <property type="entry name" value="MFS general substrate transporter"/>
    <property type="match status" value="1"/>
</dbReference>
<dbReference type="PANTHER" id="PTHR23517">
    <property type="entry name" value="RESISTANCE PROTEIN MDTM, PUTATIVE-RELATED-RELATED"/>
    <property type="match status" value="1"/>
</dbReference>
<accession>A0ABR5Q4G5</accession>
<keyword evidence="6 7" id="KW-0472">Membrane</keyword>
<feature type="transmembrane region" description="Helical" evidence="7">
    <location>
        <begin position="64"/>
        <end position="81"/>
    </location>
</feature>
<dbReference type="PROSITE" id="PS50850">
    <property type="entry name" value="MFS"/>
    <property type="match status" value="1"/>
</dbReference>
<feature type="domain" description="Major facilitator superfamily (MFS) profile" evidence="8">
    <location>
        <begin position="27"/>
        <end position="416"/>
    </location>
</feature>
<dbReference type="InterPro" id="IPR004748">
    <property type="entry name" value="Polyol_permease-like"/>
</dbReference>
<feature type="transmembrane region" description="Helical" evidence="7">
    <location>
        <begin position="22"/>
        <end position="44"/>
    </location>
</feature>
<evidence type="ECO:0000259" key="8">
    <source>
        <dbReference type="PROSITE" id="PS50850"/>
    </source>
</evidence>
<feature type="transmembrane region" description="Helical" evidence="7">
    <location>
        <begin position="247"/>
        <end position="265"/>
    </location>
</feature>
<dbReference type="Proteomes" id="UP000051884">
    <property type="component" value="Unassembled WGS sequence"/>
</dbReference>
<evidence type="ECO:0000256" key="5">
    <source>
        <dbReference type="ARBA" id="ARBA00022989"/>
    </source>
</evidence>
<keyword evidence="10" id="KW-1185">Reference proteome</keyword>
<dbReference type="NCBIfam" id="TIGR00897">
    <property type="entry name" value="2A0118"/>
    <property type="match status" value="1"/>
</dbReference>
<dbReference type="InterPro" id="IPR011701">
    <property type="entry name" value="MFS"/>
</dbReference>
<dbReference type="InterPro" id="IPR036259">
    <property type="entry name" value="MFS_trans_sf"/>
</dbReference>
<evidence type="ECO:0000256" key="2">
    <source>
        <dbReference type="ARBA" id="ARBA00022448"/>
    </source>
</evidence>
<feature type="transmembrane region" description="Helical" evidence="7">
    <location>
        <begin position="186"/>
        <end position="204"/>
    </location>
</feature>
<feature type="transmembrane region" description="Helical" evidence="7">
    <location>
        <begin position="391"/>
        <end position="411"/>
    </location>
</feature>
<dbReference type="Pfam" id="PF07690">
    <property type="entry name" value="MFS_1"/>
    <property type="match status" value="1"/>
</dbReference>
<feature type="transmembrane region" description="Helical" evidence="7">
    <location>
        <begin position="155"/>
        <end position="174"/>
    </location>
</feature>
<evidence type="ECO:0000256" key="1">
    <source>
        <dbReference type="ARBA" id="ARBA00004651"/>
    </source>
</evidence>
<evidence type="ECO:0000256" key="4">
    <source>
        <dbReference type="ARBA" id="ARBA00022692"/>
    </source>
</evidence>
<proteinExistence type="predicted"/>
<feature type="transmembrane region" description="Helical" evidence="7">
    <location>
        <begin position="119"/>
        <end position="143"/>
    </location>
</feature>
<evidence type="ECO:0000256" key="3">
    <source>
        <dbReference type="ARBA" id="ARBA00022475"/>
    </source>
</evidence>
<dbReference type="CDD" id="cd17337">
    <property type="entry name" value="MFS_CsbX"/>
    <property type="match status" value="1"/>
</dbReference>
<name>A0ABR5Q4G5_9LACO</name>
<keyword evidence="4 7" id="KW-0812">Transmembrane</keyword>
<keyword evidence="2" id="KW-0813">Transport</keyword>
<feature type="transmembrane region" description="Helical" evidence="7">
    <location>
        <begin position="328"/>
        <end position="351"/>
    </location>
</feature>
<evidence type="ECO:0000256" key="6">
    <source>
        <dbReference type="ARBA" id="ARBA00023136"/>
    </source>
</evidence>
<feature type="transmembrane region" description="Helical" evidence="7">
    <location>
        <begin position="301"/>
        <end position="322"/>
    </location>
</feature>
<evidence type="ECO:0000256" key="7">
    <source>
        <dbReference type="SAM" id="Phobius"/>
    </source>
</evidence>
<feature type="transmembrane region" description="Helical" evidence="7">
    <location>
        <begin position="271"/>
        <end position="289"/>
    </location>
</feature>
<reference evidence="9 10" key="1">
    <citation type="journal article" date="2015" name="Genome Announc.">
        <title>Expanding the biotechnology potential of lactobacilli through comparative genomics of 213 strains and associated genera.</title>
        <authorList>
            <person name="Sun Z."/>
            <person name="Harris H.M."/>
            <person name="McCann A."/>
            <person name="Guo C."/>
            <person name="Argimon S."/>
            <person name="Zhang W."/>
            <person name="Yang X."/>
            <person name="Jeffery I.B."/>
            <person name="Cooney J.C."/>
            <person name="Kagawa T.F."/>
            <person name="Liu W."/>
            <person name="Song Y."/>
            <person name="Salvetti E."/>
            <person name="Wrobel A."/>
            <person name="Rasinkangas P."/>
            <person name="Parkhill J."/>
            <person name="Rea M.C."/>
            <person name="O'Sullivan O."/>
            <person name="Ritari J."/>
            <person name="Douillard F.P."/>
            <person name="Paul Ross R."/>
            <person name="Yang R."/>
            <person name="Briner A.E."/>
            <person name="Felis G.E."/>
            <person name="de Vos W.M."/>
            <person name="Barrangou R."/>
            <person name="Klaenhammer T.R."/>
            <person name="Caufield P.W."/>
            <person name="Cui Y."/>
            <person name="Zhang H."/>
            <person name="O'Toole P.W."/>
        </authorList>
    </citation>
    <scope>NUCLEOTIDE SEQUENCE [LARGE SCALE GENOMIC DNA]</scope>
    <source>
        <strain evidence="9 10">DSM 26202</strain>
    </source>
</reference>
<keyword evidence="5 7" id="KW-1133">Transmembrane helix</keyword>
<keyword evidence="3" id="KW-1003">Cell membrane</keyword>
<sequence length="423" mass="45963">MVKGGFNVNNSAKSGHSLLDKIGIPASLAWGFVGLFFFVTGATIEQGWFSSSLVNSGFSSSSAGLIFTVYGIAVAVFAWLTGACTQIFGIRRLMLAGVILYFVGSLPLVLVALPQKSYWLIMLVYTIRGASYPLFAYSFLVWLNYRAPMASLARAMSCFWITFGLGMTVFAPYFSSAFMFMGKTNLFYFGFVLVIIGAVCALVLNHDDAKIPQTNEAVLKGLFDSFTLIFRRPRLGLGVIVKAINDIGKFGYVIVMPIYLIHYGYSTSEWLTVWAIVNIVGYFFNYLFGYIADSIGWRKTLVYFSGTFCGLGTLGLWLVPVILGHNLIALFMALVLYTIGLGGFVPLSAIIPNLVPENKGAAISALNLGSGLSNFLGPLIVSIFISPFGSAGALIALAVVYFLASPLSYFLKTPDELNQAKRA</sequence>
<evidence type="ECO:0000313" key="10">
    <source>
        <dbReference type="Proteomes" id="UP000051884"/>
    </source>
</evidence>
<dbReference type="InterPro" id="IPR020846">
    <property type="entry name" value="MFS_dom"/>
</dbReference>
<evidence type="ECO:0000313" key="9">
    <source>
        <dbReference type="EMBL" id="KRO09483.1"/>
    </source>
</evidence>
<dbReference type="EMBL" id="JQCH01000015">
    <property type="protein sequence ID" value="KRO09483.1"/>
    <property type="molecule type" value="Genomic_DNA"/>
</dbReference>